<evidence type="ECO:0000256" key="1">
    <source>
        <dbReference type="SAM" id="Coils"/>
    </source>
</evidence>
<evidence type="ECO:0000313" key="4">
    <source>
        <dbReference type="EMBL" id="CAL4769255.1"/>
    </source>
</evidence>
<keyword evidence="5" id="KW-1185">Reference proteome</keyword>
<dbReference type="Proteomes" id="UP001152797">
    <property type="component" value="Unassembled WGS sequence"/>
</dbReference>
<protein>
    <submittedName>
        <fullName evidence="4">Translin-associated factor X-interacting protein 1 N-terminal domain-containing protein</fullName>
    </submittedName>
</protein>
<dbReference type="EMBL" id="CAMXCT020000670">
    <property type="protein sequence ID" value="CAL1135318.1"/>
    <property type="molecule type" value="Genomic_DNA"/>
</dbReference>
<accession>A0A9P1BZ74</accession>
<dbReference type="EMBL" id="CAMXCT010000670">
    <property type="protein sequence ID" value="CAI3981943.1"/>
    <property type="molecule type" value="Genomic_DNA"/>
</dbReference>
<organism evidence="3">
    <name type="scientific">Cladocopium goreaui</name>
    <dbReference type="NCBI Taxonomy" id="2562237"/>
    <lineage>
        <taxon>Eukaryota</taxon>
        <taxon>Sar</taxon>
        <taxon>Alveolata</taxon>
        <taxon>Dinophyceae</taxon>
        <taxon>Suessiales</taxon>
        <taxon>Symbiodiniaceae</taxon>
        <taxon>Cladocopium</taxon>
    </lineage>
</organism>
<feature type="region of interest" description="Disordered" evidence="2">
    <location>
        <begin position="1"/>
        <end position="38"/>
    </location>
</feature>
<reference evidence="3" key="1">
    <citation type="submission" date="2022-10" db="EMBL/GenBank/DDBJ databases">
        <authorList>
            <person name="Chen Y."/>
            <person name="Dougan E. K."/>
            <person name="Chan C."/>
            <person name="Rhodes N."/>
            <person name="Thang M."/>
        </authorList>
    </citation>
    <scope>NUCLEOTIDE SEQUENCE</scope>
</reference>
<keyword evidence="1" id="KW-0175">Coiled coil</keyword>
<evidence type="ECO:0000256" key="2">
    <source>
        <dbReference type="SAM" id="MobiDB-lite"/>
    </source>
</evidence>
<feature type="compositionally biased region" description="Polar residues" evidence="2">
    <location>
        <begin position="9"/>
        <end position="28"/>
    </location>
</feature>
<dbReference type="AlphaFoldDB" id="A0A9P1BZ74"/>
<proteinExistence type="predicted"/>
<feature type="compositionally biased region" description="Low complexity" evidence="2">
    <location>
        <begin position="214"/>
        <end position="239"/>
    </location>
</feature>
<gene>
    <name evidence="3" type="ORF">C1SCF055_LOCUS9686</name>
</gene>
<dbReference type="OrthoDB" id="418851at2759"/>
<evidence type="ECO:0000313" key="3">
    <source>
        <dbReference type="EMBL" id="CAI3981943.1"/>
    </source>
</evidence>
<comment type="caution">
    <text evidence="3">The sequence shown here is derived from an EMBL/GenBank/DDBJ whole genome shotgun (WGS) entry which is preliminary data.</text>
</comment>
<reference evidence="4 5" key="2">
    <citation type="submission" date="2024-05" db="EMBL/GenBank/DDBJ databases">
        <authorList>
            <person name="Chen Y."/>
            <person name="Shah S."/>
            <person name="Dougan E. K."/>
            <person name="Thang M."/>
            <person name="Chan C."/>
        </authorList>
    </citation>
    <scope>NUCLEOTIDE SEQUENCE [LARGE SCALE GENOMIC DNA]</scope>
</reference>
<feature type="coiled-coil region" evidence="1">
    <location>
        <begin position="630"/>
        <end position="810"/>
    </location>
</feature>
<name>A0A9P1BZ74_9DINO</name>
<sequence length="1254" mass="139815">MQPDALADTTRQCPANGQHTASTNQLWTHQGPPEGRHTVHPTHSWFYVLLLLAGTNRLQPEATAAWQQTTNTGQAWHRLVMQLQTAAPIPWQLLQHILATLQDIATASGQRLAAAENNLPAALRAAGSTQPSGTLVHLPWAVELCQQPGGYIPATAQEALLQAFLGEQQASAAATLAQQWHSLARNPGPAEPTPHPANGVAAEGPPASPPPTPRSNASESDSSSTTTSATASSSSIPTADRPAEDAPQPGMQANPSTIERRHRQALASLDSIDAHAVLQQKCFKYKQPPSFLRGLFRTALSTALGTILAANTEEDNLRAWKLWCLLPRMLLHWQCGVRTLPKPVWRARFAQFEAGQWTALLHQAATQASSALLSGPLAPGTEHTLAELHNPDRRPQQPYHEPDPAITNFEPDDPLHIQRHLLISLLRRTRRGAAPGPSGLTEEALRFVLDDEEATTRFVQVAEVEWSGRDAPITSGLGAPTFMACKIPVRKTLADVVGVVPQDRPWETAMSLGPGDACWSSNPGVCHVPQKRNNLSARSGRSPFAQVAGSQLGSARGERTPAEAQSRLWSGAAQITAWVERELQTLGQAGPVPQQDRVRILTEAFGRAIELLPEYRPLFYSYQREVDDFIDKLQEQVRDLLNAEGRLKTTKMETIAFVGESTLRFQEEVRCLRKSLEECEKSRDQLAQEKATMQGNFTNMKHRSDRDKWLAEESHKQNLDILSNLERSEKQVEALRKQERESYGEIAKLQHQVKEQDQRNKMVEAQLNAERLKHTSLVPREEHEALKEQLQAARHRCLELEEMHAAKEKDYQNIVEAYKSVSGHGHDTSGMEARPLTPRPIWTACRGLLDPESLRSMQQGELLQDLVVRIMYSSRTLLAAYGLQSASQKSSVLGKFARHTLTIPLVVETSGSAADRLKTPQEASTATDAWNEQAIGSAGVDKNDSFKEDEKWLPPDMEATTPMLLRHQEKVRHQRFSRKKTLDFLERVLQMRMREGDNVLSRPYLETMMEVLNQELGEEASCFGINILASVRRYAAEPDFLSFLLLLRGHVSDLVVRDNRTLCPEILRIFRTYFESDGSTRVSKEKFFKALREVLPHKEKEHCQELVTYFPPGGPTTLVNYEWLLLDDQYVLSPIVYALRLQHLEESLSLSERMEKVVRSCVKEGGLVKLENMEAACKDDSVLAFLQPEDFARAFQTQLEDLAPGVEQKSSELADLLKNCGIFHELYFPALPEDDGALGESMEDTTGEIQDVAM</sequence>
<dbReference type="EMBL" id="CAMXCT030000670">
    <property type="protein sequence ID" value="CAL4769255.1"/>
    <property type="molecule type" value="Genomic_DNA"/>
</dbReference>
<evidence type="ECO:0000313" key="5">
    <source>
        <dbReference type="Proteomes" id="UP001152797"/>
    </source>
</evidence>
<feature type="region of interest" description="Disordered" evidence="2">
    <location>
        <begin position="184"/>
        <end position="256"/>
    </location>
</feature>